<dbReference type="RefSeq" id="XP_025527897.1">
    <property type="nucleotide sequence ID" value="XM_025670667.1"/>
</dbReference>
<dbReference type="OrthoDB" id="686384at2759"/>
<evidence type="ECO:0000313" key="1">
    <source>
        <dbReference type="EMBL" id="RAH82003.1"/>
    </source>
</evidence>
<dbReference type="GeneID" id="37174359"/>
<dbReference type="Proteomes" id="UP000249497">
    <property type="component" value="Unassembled WGS sequence"/>
</dbReference>
<dbReference type="AlphaFoldDB" id="A0A8T8X1N3"/>
<protein>
    <submittedName>
        <fullName evidence="1">Uncharacterized protein</fullName>
    </submittedName>
</protein>
<evidence type="ECO:0000313" key="2">
    <source>
        <dbReference type="Proteomes" id="UP000249497"/>
    </source>
</evidence>
<accession>A0A8T8X1N3</accession>
<name>A0A8T8X1N3_ASPJA</name>
<dbReference type="EMBL" id="KZ824792">
    <property type="protein sequence ID" value="RAH82003.1"/>
    <property type="molecule type" value="Genomic_DNA"/>
</dbReference>
<sequence length="109" mass="12286">MNMAKLSEKHDVKLLTRGTLRTMASSLSKGKWHHIDKIRSATNIPNEENYRRYYATMTCRGSWLLSQELLRAVRAIADNIALAASDLRPPDWRVLGGHCGRAHASLRAS</sequence>
<reference evidence="1 2" key="1">
    <citation type="submission" date="2018-02" db="EMBL/GenBank/DDBJ databases">
        <title>The genomes of Aspergillus section Nigri reveals drivers in fungal speciation.</title>
        <authorList>
            <consortium name="DOE Joint Genome Institute"/>
            <person name="Vesth T.C."/>
            <person name="Nybo J."/>
            <person name="Theobald S."/>
            <person name="Brandl J."/>
            <person name="Frisvad J.C."/>
            <person name="Nielsen K.F."/>
            <person name="Lyhne E.K."/>
            <person name="Kogle M.E."/>
            <person name="Kuo A."/>
            <person name="Riley R."/>
            <person name="Clum A."/>
            <person name="Nolan M."/>
            <person name="Lipzen A."/>
            <person name="Salamov A."/>
            <person name="Henrissat B."/>
            <person name="Wiebenga A."/>
            <person name="De vries R.P."/>
            <person name="Grigoriev I.V."/>
            <person name="Mortensen U.H."/>
            <person name="Andersen M.R."/>
            <person name="Baker S.E."/>
        </authorList>
    </citation>
    <scope>NUCLEOTIDE SEQUENCE [LARGE SCALE GENOMIC DNA]</scope>
    <source>
        <strain evidence="1 2">CBS 114.51</strain>
    </source>
</reference>
<organism evidence="1 2">
    <name type="scientific">Aspergillus japonicus CBS 114.51</name>
    <dbReference type="NCBI Taxonomy" id="1448312"/>
    <lineage>
        <taxon>Eukaryota</taxon>
        <taxon>Fungi</taxon>
        <taxon>Dikarya</taxon>
        <taxon>Ascomycota</taxon>
        <taxon>Pezizomycotina</taxon>
        <taxon>Eurotiomycetes</taxon>
        <taxon>Eurotiomycetidae</taxon>
        <taxon>Eurotiales</taxon>
        <taxon>Aspergillaceae</taxon>
        <taxon>Aspergillus</taxon>
        <taxon>Aspergillus subgen. Circumdati</taxon>
    </lineage>
</organism>
<gene>
    <name evidence="1" type="ORF">BO86DRAFT_379244</name>
</gene>
<proteinExistence type="predicted"/>
<keyword evidence="2" id="KW-1185">Reference proteome</keyword>